<dbReference type="KEGG" id="mbas:ALGA_0925"/>
<reference evidence="5" key="2">
    <citation type="journal article" date="2020" name="Antonie Van Leeuwenhoek">
        <title>Labilibaculum antarcticum sp. nov., a novel facultative anaerobic, psychrotorelant bacterium isolated from marine sediment of Antarctica.</title>
        <authorList>
            <person name="Watanabe M."/>
            <person name="Kojima H."/>
            <person name="Fukui M."/>
        </authorList>
    </citation>
    <scope>NUCLEOTIDE SEQUENCE [LARGE SCALE GENOMIC DNA]</scope>
    <source>
        <strain evidence="5">SPP2</strain>
    </source>
</reference>
<comment type="similarity">
    <text evidence="1">Belongs to the sulfatase family.</text>
</comment>
<evidence type="ECO:0000256" key="2">
    <source>
        <dbReference type="ARBA" id="ARBA00022801"/>
    </source>
</evidence>
<dbReference type="Pfam" id="PF16347">
    <property type="entry name" value="SGSH_C"/>
    <property type="match status" value="1"/>
</dbReference>
<dbReference type="CDD" id="cd16031">
    <property type="entry name" value="G6S_like"/>
    <property type="match status" value="1"/>
</dbReference>
<dbReference type="InterPro" id="IPR032506">
    <property type="entry name" value="SGSH_C"/>
</dbReference>
<gene>
    <name evidence="4" type="ORF">ALGA_0925</name>
</gene>
<keyword evidence="5" id="KW-1185">Reference proteome</keyword>
<organism evidence="4 5">
    <name type="scientific">Labilibaculum antarcticum</name>
    <dbReference type="NCBI Taxonomy" id="1717717"/>
    <lineage>
        <taxon>Bacteria</taxon>
        <taxon>Pseudomonadati</taxon>
        <taxon>Bacteroidota</taxon>
        <taxon>Bacteroidia</taxon>
        <taxon>Marinilabiliales</taxon>
        <taxon>Marinifilaceae</taxon>
        <taxon>Labilibaculum</taxon>
    </lineage>
</organism>
<evidence type="ECO:0000313" key="4">
    <source>
        <dbReference type="EMBL" id="BAX79312.1"/>
    </source>
</evidence>
<dbReference type="InterPro" id="IPR024607">
    <property type="entry name" value="Sulfatase_CS"/>
</dbReference>
<dbReference type="InterPro" id="IPR017850">
    <property type="entry name" value="Alkaline_phosphatase_core_sf"/>
</dbReference>
<protein>
    <submittedName>
        <fullName evidence="4">Sulfatase</fullName>
    </submittedName>
</protein>
<proteinExistence type="inferred from homology"/>
<evidence type="ECO:0000259" key="3">
    <source>
        <dbReference type="Pfam" id="PF16347"/>
    </source>
</evidence>
<dbReference type="PROSITE" id="PS00523">
    <property type="entry name" value="SULFATASE_1"/>
    <property type="match status" value="1"/>
</dbReference>
<sequence>MNIRKNTTWFLSLLILPLFIQCSQTKEEQKPNILFIMADDHTSQAISAYGTIFGDLFTTPNIDKLADQGMLFTNVFATNAICGPSRAAILTGKYAHVNGYCKNEKGGKFNASQWTFISEFKKQGYQTALFGKWHLGSEPEDFDYYKFHVGNGQQGNYIDPVYNDNGKHIKETGYATNLTSDFFLDWMKGLRKKDKPFAALLHFKAPHRPWIRDEKYKDLFDGVEMPYPSNFNDDYKGREKTAGDTWMTMDFLNHRDSKVTPPEGLEGKALSDWTYYGNKPNQAWMPEGCTTLEEARKWKYQQYIKDYLSCIKSVDDNVGRVLDYLEENGLAENTIVVYTGDQGFYLGEHGWFDKRFMYDTSSKMPFIVRYPKEVNKKSRNKDIITNVDFAPTLLDLANIEIPADVQGHSFAQNLKGNTPNDWKQCMYYQYYEYPKWHHVQPHYGIRNQRYKLIHFYYNIDVWEFYDLEKDPQEMNNAINMPEYQNIITEMKAEIVVQQKDLGINGSLEAMRAITDADMGEVE</sequence>
<dbReference type="AlphaFoldDB" id="A0A1Y1CH13"/>
<dbReference type="PANTHER" id="PTHR43108:SF6">
    <property type="entry name" value="N-SULPHOGLUCOSAMINE SULPHOHYDROLASE"/>
    <property type="match status" value="1"/>
</dbReference>
<keyword evidence="2" id="KW-0378">Hydrolase</keyword>
<evidence type="ECO:0000256" key="1">
    <source>
        <dbReference type="ARBA" id="ARBA00008779"/>
    </source>
</evidence>
<evidence type="ECO:0000313" key="5">
    <source>
        <dbReference type="Proteomes" id="UP000218267"/>
    </source>
</evidence>
<dbReference type="GO" id="GO:0016787">
    <property type="term" value="F:hydrolase activity"/>
    <property type="evidence" value="ECO:0007669"/>
    <property type="project" value="UniProtKB-KW"/>
</dbReference>
<reference evidence="4 5" key="1">
    <citation type="journal article" date="2018" name="Mar. Genomics">
        <title>Complete genome sequence of Marinifilaceae bacterium strain SPP2, isolated from the Antarctic marine sediment.</title>
        <authorList>
            <person name="Watanabe M."/>
            <person name="Kojima H."/>
            <person name="Fukui M."/>
        </authorList>
    </citation>
    <scope>NUCLEOTIDE SEQUENCE [LARGE SCALE GENOMIC DNA]</scope>
    <source>
        <strain evidence="4 5">SPP2</strain>
    </source>
</reference>
<accession>A0A1Y1CH13</accession>
<dbReference type="RefSeq" id="WP_096428231.1">
    <property type="nucleotide sequence ID" value="NZ_AP018042.1"/>
</dbReference>
<name>A0A1Y1CH13_9BACT</name>
<dbReference type="Proteomes" id="UP000218267">
    <property type="component" value="Chromosome"/>
</dbReference>
<dbReference type="EMBL" id="AP018042">
    <property type="protein sequence ID" value="BAX79312.1"/>
    <property type="molecule type" value="Genomic_DNA"/>
</dbReference>
<dbReference type="OrthoDB" id="9765065at2"/>
<dbReference type="SUPFAM" id="SSF53649">
    <property type="entry name" value="Alkaline phosphatase-like"/>
    <property type="match status" value="1"/>
</dbReference>
<dbReference type="PANTHER" id="PTHR43108">
    <property type="entry name" value="N-ACETYLGLUCOSAMINE-6-SULFATASE FAMILY MEMBER"/>
    <property type="match status" value="1"/>
</dbReference>
<feature type="domain" description="N-sulphoglucosamine sulphohydrolase C-terminal" evidence="3">
    <location>
        <begin position="347"/>
        <end position="498"/>
    </location>
</feature>
<dbReference type="Gene3D" id="3.40.720.10">
    <property type="entry name" value="Alkaline Phosphatase, subunit A"/>
    <property type="match status" value="1"/>
</dbReference>